<dbReference type="Proteomes" id="UP000429552">
    <property type="component" value="Unassembled WGS sequence"/>
</dbReference>
<evidence type="ECO:0000259" key="1">
    <source>
        <dbReference type="Pfam" id="PF00293"/>
    </source>
</evidence>
<evidence type="ECO:0000313" key="2">
    <source>
        <dbReference type="EMBL" id="GFE23649.1"/>
    </source>
</evidence>
<dbReference type="AlphaFoldDB" id="A0A640TJA7"/>
<dbReference type="Pfam" id="PF00293">
    <property type="entry name" value="NUDIX"/>
    <property type="match status" value="1"/>
</dbReference>
<proteinExistence type="predicted"/>
<dbReference type="SUPFAM" id="SSF55811">
    <property type="entry name" value="Nudix"/>
    <property type="match status" value="1"/>
</dbReference>
<dbReference type="InterPro" id="IPR000086">
    <property type="entry name" value="NUDIX_hydrolase_dom"/>
</dbReference>
<evidence type="ECO:0000313" key="3">
    <source>
        <dbReference type="Proteomes" id="UP000429552"/>
    </source>
</evidence>
<accession>A0A640TJA7</accession>
<sequence>MAGVVVRENGKFLTIRQAGSGAWELPGGVLELEKTPEAGVRRGVWE</sequence>
<reference evidence="2 3" key="1">
    <citation type="submission" date="2019-12" db="EMBL/GenBank/DDBJ databases">
        <title>Whole genome shotgun sequence of Streptomyces libani subsp. libani NBRC 13452.</title>
        <authorList>
            <person name="Ichikawa N."/>
            <person name="Kimura A."/>
            <person name="Kitahashi Y."/>
            <person name="Komaki H."/>
            <person name="Tamura T."/>
        </authorList>
    </citation>
    <scope>NUCLEOTIDE SEQUENCE [LARGE SCALE GENOMIC DNA]</scope>
    <source>
        <strain evidence="2 3">NBRC 13452</strain>
    </source>
</reference>
<comment type="caution">
    <text evidence="2">The sequence shown here is derived from an EMBL/GenBank/DDBJ whole genome shotgun (WGS) entry which is preliminary data.</text>
</comment>
<organism evidence="2 3">
    <name type="scientific">Streptomyces nigrescens</name>
    <dbReference type="NCBI Taxonomy" id="1920"/>
    <lineage>
        <taxon>Bacteria</taxon>
        <taxon>Bacillati</taxon>
        <taxon>Actinomycetota</taxon>
        <taxon>Actinomycetes</taxon>
        <taxon>Kitasatosporales</taxon>
        <taxon>Streptomycetaceae</taxon>
        <taxon>Streptomyces</taxon>
    </lineage>
</organism>
<feature type="domain" description="Nudix hydrolase" evidence="1">
    <location>
        <begin position="3"/>
        <end position="46"/>
    </location>
</feature>
<protein>
    <recommendedName>
        <fullName evidence="1">Nudix hydrolase domain-containing protein</fullName>
    </recommendedName>
</protein>
<dbReference type="InterPro" id="IPR015797">
    <property type="entry name" value="NUDIX_hydrolase-like_dom_sf"/>
</dbReference>
<dbReference type="Gene3D" id="3.90.79.10">
    <property type="entry name" value="Nucleoside Triphosphate Pyrophosphohydrolase"/>
    <property type="match status" value="1"/>
</dbReference>
<gene>
    <name evidence="2" type="ORF">Sliba_41020</name>
</gene>
<name>A0A640TJA7_STRNI</name>
<dbReference type="EMBL" id="BLIP01000001">
    <property type="protein sequence ID" value="GFE23649.1"/>
    <property type="molecule type" value="Genomic_DNA"/>
</dbReference>